<dbReference type="PROSITE" id="PS50011">
    <property type="entry name" value="PROTEIN_KINASE_DOM"/>
    <property type="match status" value="1"/>
</dbReference>
<dbReference type="InterPro" id="IPR017441">
    <property type="entry name" value="Protein_kinase_ATP_BS"/>
</dbReference>
<dbReference type="InterPro" id="IPR013212">
    <property type="entry name" value="Mad3/Bub1_I"/>
</dbReference>
<evidence type="ECO:0000256" key="7">
    <source>
        <dbReference type="PROSITE-ProRule" id="PRU10141"/>
    </source>
</evidence>
<dbReference type="SMART" id="SM00777">
    <property type="entry name" value="Mad3_BUB1_I"/>
    <property type="match status" value="1"/>
</dbReference>
<dbReference type="FunFam" id="1.25.40.430:FF:000003">
    <property type="entry name" value="Checkpoint serine/threonine-protein kinase BUB1"/>
    <property type="match status" value="1"/>
</dbReference>
<evidence type="ECO:0000256" key="1">
    <source>
        <dbReference type="ARBA" id="ARBA00004629"/>
    </source>
</evidence>
<dbReference type="Pfam" id="PF08171">
    <property type="entry name" value="Mad3_BUB1_II"/>
    <property type="match status" value="1"/>
</dbReference>
<dbReference type="VEuPathDB" id="FungiDB:YALI0_B23144g"/>
<feature type="region of interest" description="Disordered" evidence="8">
    <location>
        <begin position="348"/>
        <end position="438"/>
    </location>
</feature>
<feature type="binding site" evidence="7">
    <location>
        <position position="710"/>
    </location>
    <ligand>
        <name>ATP</name>
        <dbReference type="ChEBI" id="CHEBI:30616"/>
    </ligand>
</feature>
<dbReference type="Pfam" id="PF08311">
    <property type="entry name" value="Mad3_BUB1_I"/>
    <property type="match status" value="1"/>
</dbReference>
<dbReference type="EMBL" id="CP017554">
    <property type="protein sequence ID" value="AOW02108.1"/>
    <property type="molecule type" value="Genomic_DNA"/>
</dbReference>
<keyword evidence="5 7" id="KW-0067">ATP-binding</keyword>
<dbReference type="InterPro" id="IPR008271">
    <property type="entry name" value="Ser/Thr_kinase_AS"/>
</dbReference>
<dbReference type="InterPro" id="IPR000719">
    <property type="entry name" value="Prot_kinase_dom"/>
</dbReference>
<dbReference type="eggNOG" id="KOG1166">
    <property type="taxonomic scope" value="Eukaryota"/>
</dbReference>
<evidence type="ECO:0000256" key="3">
    <source>
        <dbReference type="ARBA" id="ARBA00022741"/>
    </source>
</evidence>
<reference evidence="11 12" key="1">
    <citation type="journal article" date="2016" name="PLoS ONE">
        <title>Sequence Assembly of Yarrowia lipolytica Strain W29/CLIB89 Shows Transposable Element Diversity.</title>
        <authorList>
            <person name="Magnan C."/>
            <person name="Yu J."/>
            <person name="Chang I."/>
            <person name="Jahn E."/>
            <person name="Kanomata Y."/>
            <person name="Wu J."/>
            <person name="Zeller M."/>
            <person name="Oakes M."/>
            <person name="Baldi P."/>
            <person name="Sandmeyer S."/>
        </authorList>
    </citation>
    <scope>NUCLEOTIDE SEQUENCE [LARGE SCALE GENOMIC DNA]</scope>
    <source>
        <strain evidence="12">CLIB89(W29)</strain>
    </source>
</reference>
<dbReference type="SMART" id="SM00220">
    <property type="entry name" value="S_TKc"/>
    <property type="match status" value="1"/>
</dbReference>
<keyword evidence="3 7" id="KW-0547">Nucleotide-binding</keyword>
<dbReference type="InterPro" id="IPR012572">
    <property type="entry name" value="Mad3/Bub1_II"/>
</dbReference>
<keyword evidence="6" id="KW-0137">Centromere</keyword>
<dbReference type="SUPFAM" id="SSF56112">
    <property type="entry name" value="Protein kinase-like (PK-like)"/>
    <property type="match status" value="1"/>
</dbReference>
<dbReference type="VEuPathDB" id="FungiDB:YALI1_B30066g"/>
<evidence type="ECO:0000256" key="6">
    <source>
        <dbReference type="ARBA" id="ARBA00023328"/>
    </source>
</evidence>
<dbReference type="VEuPathDB" id="FungiDB:YALI0_B23166g"/>
<feature type="compositionally biased region" description="Polar residues" evidence="8">
    <location>
        <begin position="505"/>
        <end position="518"/>
    </location>
</feature>
<comment type="subcellular location">
    <subcellularLocation>
        <location evidence="1">Chromosome</location>
        <location evidence="1">Centromere</location>
        <location evidence="1">Kinetochore</location>
    </subcellularLocation>
</comment>
<dbReference type="InterPro" id="IPR011009">
    <property type="entry name" value="Kinase-like_dom_sf"/>
</dbReference>
<evidence type="ECO:0000256" key="4">
    <source>
        <dbReference type="ARBA" id="ARBA00022838"/>
    </source>
</evidence>
<feature type="compositionally biased region" description="Acidic residues" evidence="8">
    <location>
        <begin position="404"/>
        <end position="431"/>
    </location>
</feature>
<evidence type="ECO:0000256" key="2">
    <source>
        <dbReference type="ARBA" id="ARBA00022454"/>
    </source>
</evidence>
<evidence type="ECO:0000313" key="12">
    <source>
        <dbReference type="Proteomes" id="UP000182444"/>
    </source>
</evidence>
<evidence type="ECO:0000259" key="9">
    <source>
        <dbReference type="PROSITE" id="PS50011"/>
    </source>
</evidence>
<protein>
    <submittedName>
        <fullName evidence="11">Uncharacterized protein</fullName>
    </submittedName>
</protein>
<dbReference type="PROSITE" id="PS51489">
    <property type="entry name" value="BUB1_N"/>
    <property type="match status" value="1"/>
</dbReference>
<dbReference type="GO" id="GO:0032991">
    <property type="term" value="C:protein-containing complex"/>
    <property type="evidence" value="ECO:0007669"/>
    <property type="project" value="UniProtKB-ARBA"/>
</dbReference>
<dbReference type="CDD" id="cd13981">
    <property type="entry name" value="STKc_Bub1_BubR1"/>
    <property type="match status" value="1"/>
</dbReference>
<dbReference type="PANTHER" id="PTHR14030">
    <property type="entry name" value="MITOTIC CHECKPOINT SERINE/THREONINE-PROTEIN KINASE BUB1"/>
    <property type="match status" value="1"/>
</dbReference>
<dbReference type="PROSITE" id="PS00108">
    <property type="entry name" value="PROTEIN_KINASE_ST"/>
    <property type="match status" value="1"/>
</dbReference>
<dbReference type="GO" id="GO:0005634">
    <property type="term" value="C:nucleus"/>
    <property type="evidence" value="ECO:0007669"/>
    <property type="project" value="TreeGrafter"/>
</dbReference>
<organism evidence="11 12">
    <name type="scientific">Yarrowia lipolytica</name>
    <name type="common">Candida lipolytica</name>
    <dbReference type="NCBI Taxonomy" id="4952"/>
    <lineage>
        <taxon>Eukaryota</taxon>
        <taxon>Fungi</taxon>
        <taxon>Dikarya</taxon>
        <taxon>Ascomycota</taxon>
        <taxon>Saccharomycotina</taxon>
        <taxon>Dipodascomycetes</taxon>
        <taxon>Dipodascales</taxon>
        <taxon>Dipodascales incertae sedis</taxon>
        <taxon>Yarrowia</taxon>
    </lineage>
</organism>
<dbReference type="Gene3D" id="1.10.510.10">
    <property type="entry name" value="Transferase(Phosphotransferase) domain 1"/>
    <property type="match status" value="1"/>
</dbReference>
<dbReference type="PANTHER" id="PTHR14030:SF4">
    <property type="entry name" value="BUB1 KINASE, ISOFORM A-RELATED"/>
    <property type="match status" value="1"/>
</dbReference>
<dbReference type="InterPro" id="IPR015661">
    <property type="entry name" value="Bub1/Mad3"/>
</dbReference>
<dbReference type="AlphaFoldDB" id="A0A1D8N8Z1"/>
<dbReference type="GO" id="GO:0007094">
    <property type="term" value="P:mitotic spindle assembly checkpoint signaling"/>
    <property type="evidence" value="ECO:0007669"/>
    <property type="project" value="InterPro"/>
</dbReference>
<feature type="region of interest" description="Disordered" evidence="8">
    <location>
        <begin position="469"/>
        <end position="594"/>
    </location>
</feature>
<dbReference type="Proteomes" id="UP000182444">
    <property type="component" value="Chromosome 1B"/>
</dbReference>
<dbReference type="GeneID" id="2906746"/>
<dbReference type="GO" id="GO:0000776">
    <property type="term" value="C:kinetochore"/>
    <property type="evidence" value="ECO:0007669"/>
    <property type="project" value="UniProtKB-KW"/>
</dbReference>
<dbReference type="Gene3D" id="1.25.40.430">
    <property type="match status" value="1"/>
</dbReference>
<sequence length="968" mass="109442">MSAPVEFAAFEHAKENIEPTREGRSAASLAAVFGNNSSDAEPERQEFEQRIKDSDLDDDPLQIWLDYINWTKDRYPQGATSQSNLVPLLERATAKFVNVPHYKNDVRYVRTWMTYVKYADTPREVFTHLASLGIGSQLALYYEDYASWLETNGYKNKANEVYQAGLDNNAHPVERLQRRYHQFCERCAANPPDPSESTSPAFPTVRPALSSKFGGALASGGAGGATEPATAAPRKKKLSVFVDEEIPDTSASSGPGYLGTNAVRRKENVMQATPWAGETMPSSSALKPAHPKLTVFREVQVPKSDKKNERISIDMDLLYDGGIEFCLEEVYAKSRGLYGKKYNARPATPKAKTTTIMVKDSSPTGPRPATPTMTLHTKGAMDDIYDMFNQPLGGQKHDTKQQNDDDNDDDDDDDDDIKDDSDLDNESDQDQIWEREITSDFTESLKRKVPSEPQAEFIRHVAKRYDVTESPRPYSGKTPYRYDKNSTPYSESPAYEVPKYAASVVSPQRTPASASLTDSVRRRKRLERAAETSPAARTPSRDQQNRLNVKQQQMMHQKYQHQIQQQRMQQQNRVRQLQQSPGSAGAAKRTAPGTDKRAIVIQQQRFKLAAPPPPFKTLQQPTYNPLDKRLRALLTQTALGRVENAQSLYQSRQTGLGIPAKVSPRNAVFLELEPYGTLKVNKKLGEGGFASVYLAEEVNNGKKNQALALKVEKPASIWEFYILFKLRGNMGIGPLQTPPLRIHSAHLFKDESVLVMDRFKGTILDAVNKMSGQIGEGIALMWTLDLLISVESMHHNGILHCDIKPDNIMVDNSEGRQAIIIDYGRSLDMSMFHDNVAFVADWDTDNQDCYEMRKRQRWTYQTDFYGVAACIFTMLHGSFIETTFRDGRHQFARGWKRYWQQDIWLPLVDFLLNPNKVCSIPTGEFNWPRDCEKTKKQLEAHRRAIEAYLDANPKVVSDPLRSIREVLK</sequence>
<dbReference type="Pfam" id="PF00069">
    <property type="entry name" value="Pkinase"/>
    <property type="match status" value="1"/>
</dbReference>
<keyword evidence="2" id="KW-0158">Chromosome</keyword>
<evidence type="ECO:0000259" key="10">
    <source>
        <dbReference type="PROSITE" id="PS51489"/>
    </source>
</evidence>
<keyword evidence="4" id="KW-0995">Kinetochore</keyword>
<evidence type="ECO:0000313" key="11">
    <source>
        <dbReference type="EMBL" id="AOW02108.1"/>
    </source>
</evidence>
<proteinExistence type="predicted"/>
<feature type="domain" description="Protein kinase" evidence="9">
    <location>
        <begin position="678"/>
        <end position="968"/>
    </location>
</feature>
<feature type="compositionally biased region" description="Low complexity" evidence="8">
    <location>
        <begin position="551"/>
        <end position="579"/>
    </location>
</feature>
<dbReference type="GO" id="GO:0051754">
    <property type="term" value="P:meiotic sister chromatid cohesion, centromeric"/>
    <property type="evidence" value="ECO:0007669"/>
    <property type="project" value="TreeGrafter"/>
</dbReference>
<feature type="domain" description="BUB1 N-terminal" evidence="10">
    <location>
        <begin position="45"/>
        <end position="211"/>
    </location>
</feature>
<accession>A0A1D8N8Z1</accession>
<dbReference type="GO" id="GO:0004672">
    <property type="term" value="F:protein kinase activity"/>
    <property type="evidence" value="ECO:0007669"/>
    <property type="project" value="InterPro"/>
</dbReference>
<evidence type="ECO:0000256" key="8">
    <source>
        <dbReference type="SAM" id="MobiDB-lite"/>
    </source>
</evidence>
<dbReference type="RefSeq" id="XP_068138249.1">
    <property type="nucleotide sequence ID" value="XM_068282148.1"/>
</dbReference>
<name>A0A1D8N8Z1_YARLL</name>
<dbReference type="GO" id="GO:0005524">
    <property type="term" value="F:ATP binding"/>
    <property type="evidence" value="ECO:0007669"/>
    <property type="project" value="UniProtKB-UniRule"/>
</dbReference>
<dbReference type="PROSITE" id="PS00107">
    <property type="entry name" value="PROTEIN_KINASE_ATP"/>
    <property type="match status" value="1"/>
</dbReference>
<evidence type="ECO:0000256" key="5">
    <source>
        <dbReference type="ARBA" id="ARBA00022840"/>
    </source>
</evidence>
<dbReference type="Gene3D" id="6.10.20.170">
    <property type="match status" value="1"/>
</dbReference>
<gene>
    <name evidence="11" type="ORF">YALI1_B30066g</name>
</gene>